<name>X0X4R6_9ZZZZ</name>
<reference evidence="1" key="1">
    <citation type="journal article" date="2014" name="Front. Microbiol.">
        <title>High frequency of phylogenetically diverse reductive dehalogenase-homologous genes in deep subseafloor sedimentary metagenomes.</title>
        <authorList>
            <person name="Kawai M."/>
            <person name="Futagami T."/>
            <person name="Toyoda A."/>
            <person name="Takaki Y."/>
            <person name="Nishi S."/>
            <person name="Hori S."/>
            <person name="Arai W."/>
            <person name="Tsubouchi T."/>
            <person name="Morono Y."/>
            <person name="Uchiyama I."/>
            <person name="Ito T."/>
            <person name="Fujiyama A."/>
            <person name="Inagaki F."/>
            <person name="Takami H."/>
        </authorList>
    </citation>
    <scope>NUCLEOTIDE SEQUENCE</scope>
    <source>
        <strain evidence="1">Expedition CK06-06</strain>
    </source>
</reference>
<comment type="caution">
    <text evidence="1">The sequence shown here is derived from an EMBL/GenBank/DDBJ whole genome shotgun (WGS) entry which is preliminary data.</text>
</comment>
<dbReference type="AlphaFoldDB" id="X0X4R6"/>
<organism evidence="1">
    <name type="scientific">marine sediment metagenome</name>
    <dbReference type="NCBI Taxonomy" id="412755"/>
    <lineage>
        <taxon>unclassified sequences</taxon>
        <taxon>metagenomes</taxon>
        <taxon>ecological metagenomes</taxon>
    </lineage>
</organism>
<gene>
    <name evidence="1" type="ORF">S01H1_66569</name>
</gene>
<accession>X0X4R6</accession>
<evidence type="ECO:0000313" key="1">
    <source>
        <dbReference type="EMBL" id="GAG31648.1"/>
    </source>
</evidence>
<sequence length="32" mass="3715">AYEKQEIRDASGNIFCKNWQTIPFNKQNASGR</sequence>
<dbReference type="EMBL" id="BARS01044023">
    <property type="protein sequence ID" value="GAG31648.1"/>
    <property type="molecule type" value="Genomic_DNA"/>
</dbReference>
<protein>
    <submittedName>
        <fullName evidence="1">Uncharacterized protein</fullName>
    </submittedName>
</protein>
<proteinExistence type="predicted"/>
<feature type="non-terminal residue" evidence="1">
    <location>
        <position position="1"/>
    </location>
</feature>